<evidence type="ECO:0000313" key="2">
    <source>
        <dbReference type="Proteomes" id="UP000299102"/>
    </source>
</evidence>
<reference evidence="1 2" key="1">
    <citation type="journal article" date="2019" name="Commun. Biol.">
        <title>The bagworm genome reveals a unique fibroin gene that provides high tensile strength.</title>
        <authorList>
            <person name="Kono N."/>
            <person name="Nakamura H."/>
            <person name="Ohtoshi R."/>
            <person name="Tomita M."/>
            <person name="Numata K."/>
            <person name="Arakawa K."/>
        </authorList>
    </citation>
    <scope>NUCLEOTIDE SEQUENCE [LARGE SCALE GENOMIC DNA]</scope>
</reference>
<organism evidence="1 2">
    <name type="scientific">Eumeta variegata</name>
    <name type="common">Bagworm moth</name>
    <name type="synonym">Eumeta japonica</name>
    <dbReference type="NCBI Taxonomy" id="151549"/>
    <lineage>
        <taxon>Eukaryota</taxon>
        <taxon>Metazoa</taxon>
        <taxon>Ecdysozoa</taxon>
        <taxon>Arthropoda</taxon>
        <taxon>Hexapoda</taxon>
        <taxon>Insecta</taxon>
        <taxon>Pterygota</taxon>
        <taxon>Neoptera</taxon>
        <taxon>Endopterygota</taxon>
        <taxon>Lepidoptera</taxon>
        <taxon>Glossata</taxon>
        <taxon>Ditrysia</taxon>
        <taxon>Tineoidea</taxon>
        <taxon>Psychidae</taxon>
        <taxon>Oiketicinae</taxon>
        <taxon>Eumeta</taxon>
    </lineage>
</organism>
<comment type="caution">
    <text evidence="1">The sequence shown here is derived from an EMBL/GenBank/DDBJ whole genome shotgun (WGS) entry which is preliminary data.</text>
</comment>
<sequence>MRRSRRCTGRLRRTLDSSQEIIVRTASHVTDGACAYLSHTLLGFNCTTIEVYPPYDLFHPNSRPWAPAPAQSRAVDLMCSPGHGVCALMPKYQHSSLTFHTTADACPPSIFSFQLEEFGPKTCLRRSRMGMGVLEVRRYGPISFLCDP</sequence>
<proteinExistence type="predicted"/>
<keyword evidence="2" id="KW-1185">Reference proteome</keyword>
<accession>A0A4C1X0R5</accession>
<dbReference type="EMBL" id="BGZK01000682">
    <property type="protein sequence ID" value="GBP55944.1"/>
    <property type="molecule type" value="Genomic_DNA"/>
</dbReference>
<dbReference type="AlphaFoldDB" id="A0A4C1X0R5"/>
<name>A0A4C1X0R5_EUMVA</name>
<evidence type="ECO:0000313" key="1">
    <source>
        <dbReference type="EMBL" id="GBP55944.1"/>
    </source>
</evidence>
<protein>
    <submittedName>
        <fullName evidence="1">Uncharacterized protein</fullName>
    </submittedName>
</protein>
<dbReference type="Proteomes" id="UP000299102">
    <property type="component" value="Unassembled WGS sequence"/>
</dbReference>
<gene>
    <name evidence="1" type="ORF">EVAR_97657_1</name>
</gene>